<keyword evidence="10" id="KW-0547">Nucleotide-binding</keyword>
<keyword evidence="10" id="KW-0378">Hydrolase</keyword>
<evidence type="ECO:0000256" key="6">
    <source>
        <dbReference type="ARBA" id="ARBA00038076"/>
    </source>
</evidence>
<evidence type="ECO:0000256" key="1">
    <source>
        <dbReference type="ARBA" id="ARBA00004651"/>
    </source>
</evidence>
<reference evidence="10" key="1">
    <citation type="submission" date="2016-10" db="EMBL/GenBank/DDBJ databases">
        <title>Sequence of Gallionella enrichment culture.</title>
        <authorList>
            <person name="Poehlein A."/>
            <person name="Muehling M."/>
            <person name="Daniel R."/>
        </authorList>
    </citation>
    <scope>NUCLEOTIDE SEQUENCE</scope>
</reference>
<evidence type="ECO:0000259" key="8">
    <source>
        <dbReference type="Pfam" id="PF02687"/>
    </source>
</evidence>
<comment type="subcellular location">
    <subcellularLocation>
        <location evidence="1">Cell membrane</location>
        <topology evidence="1">Multi-pass membrane protein</topology>
    </subcellularLocation>
</comment>
<keyword evidence="2" id="KW-1003">Cell membrane</keyword>
<evidence type="ECO:0000256" key="5">
    <source>
        <dbReference type="ARBA" id="ARBA00023136"/>
    </source>
</evidence>
<feature type="transmembrane region" description="Helical" evidence="7">
    <location>
        <begin position="373"/>
        <end position="393"/>
    </location>
</feature>
<keyword evidence="4 7" id="KW-1133">Transmembrane helix</keyword>
<accession>A0A1J5STS9</accession>
<proteinExistence type="inferred from homology"/>
<dbReference type="AlphaFoldDB" id="A0A1J5STS9"/>
<dbReference type="GO" id="GO:0005524">
    <property type="term" value="F:ATP binding"/>
    <property type="evidence" value="ECO:0007669"/>
    <property type="project" value="UniProtKB-KW"/>
</dbReference>
<feature type="transmembrane region" description="Helical" evidence="7">
    <location>
        <begin position="21"/>
        <end position="45"/>
    </location>
</feature>
<dbReference type="GO" id="GO:0022857">
    <property type="term" value="F:transmembrane transporter activity"/>
    <property type="evidence" value="ECO:0007669"/>
    <property type="project" value="TreeGrafter"/>
</dbReference>
<keyword evidence="3 7" id="KW-0812">Transmembrane</keyword>
<evidence type="ECO:0000256" key="3">
    <source>
        <dbReference type="ARBA" id="ARBA00022692"/>
    </source>
</evidence>
<comment type="similarity">
    <text evidence="6">Belongs to the ABC-4 integral membrane protein family.</text>
</comment>
<dbReference type="Pfam" id="PF02687">
    <property type="entry name" value="FtsX"/>
    <property type="match status" value="1"/>
</dbReference>
<dbReference type="PANTHER" id="PTHR30572:SF4">
    <property type="entry name" value="ABC TRANSPORTER PERMEASE YTRF"/>
    <property type="match status" value="1"/>
</dbReference>
<evidence type="ECO:0000256" key="2">
    <source>
        <dbReference type="ARBA" id="ARBA00022475"/>
    </source>
</evidence>
<name>A0A1J5STS9_9ZZZZ</name>
<sequence>MPLIEILRIAFSSVAVNKLRSGLTMLGIAIGVFSVIGVMTAVTALRGSIESGLSILGSDMFQFAKYPAGIQDNSARRRLAMRRDITLEQAERYKELMRGYSNVICLKVFSQGAQAVYGGHKTTPGITLGGSDENFILANQYTINLGRNLRREDSDMVRPVCLIGSDIVKDLFPAENPLGKAIKVHGRVYTVVGTFAPKGQSFGQSQDDIIIVPITRFFADFGAEGRTVNIATQAPSQTMYNETVDHAITAMRIARGLRPEDDNDFELYSNDSLLTAFAKVADIFSMGSFVISGIALLAAGVGIMNIMLVSVTERTKEIGVRKSIGARKHSILSQFLIESVAISIAGGLVGILLGVGAGNAVALLMHTGVVFPWTWVGVGLGVCTVIGVGFGFYPAWKASSLDPIEALRYE</sequence>
<feature type="domain" description="MacB-like periplasmic core" evidence="9">
    <location>
        <begin position="21"/>
        <end position="238"/>
    </location>
</feature>
<protein>
    <submittedName>
        <fullName evidence="10">Macrolide export ATP-binding/permease protein MacB</fullName>
        <ecNumber evidence="10">3.6.3.-</ecNumber>
    </submittedName>
</protein>
<gene>
    <name evidence="10" type="primary">macB_17</name>
    <name evidence="10" type="ORF">GALL_103910</name>
</gene>
<keyword evidence="5 7" id="KW-0472">Membrane</keyword>
<evidence type="ECO:0000256" key="4">
    <source>
        <dbReference type="ARBA" id="ARBA00022989"/>
    </source>
</evidence>
<feature type="domain" description="ABC3 transporter permease C-terminal" evidence="8">
    <location>
        <begin position="290"/>
        <end position="403"/>
    </location>
</feature>
<dbReference type="GO" id="GO:0016787">
    <property type="term" value="F:hydrolase activity"/>
    <property type="evidence" value="ECO:0007669"/>
    <property type="project" value="UniProtKB-KW"/>
</dbReference>
<evidence type="ECO:0000259" key="9">
    <source>
        <dbReference type="Pfam" id="PF12704"/>
    </source>
</evidence>
<dbReference type="EC" id="3.6.3.-" evidence="10"/>
<dbReference type="Pfam" id="PF12704">
    <property type="entry name" value="MacB_PCD"/>
    <property type="match status" value="1"/>
</dbReference>
<dbReference type="InterPro" id="IPR025857">
    <property type="entry name" value="MacB_PCD"/>
</dbReference>
<evidence type="ECO:0000313" key="10">
    <source>
        <dbReference type="EMBL" id="OIR07432.1"/>
    </source>
</evidence>
<dbReference type="GO" id="GO:0005886">
    <property type="term" value="C:plasma membrane"/>
    <property type="evidence" value="ECO:0007669"/>
    <property type="project" value="UniProtKB-SubCell"/>
</dbReference>
<keyword evidence="10" id="KW-0067">ATP-binding</keyword>
<comment type="caution">
    <text evidence="10">The sequence shown here is derived from an EMBL/GenBank/DDBJ whole genome shotgun (WGS) entry which is preliminary data.</text>
</comment>
<feature type="transmembrane region" description="Helical" evidence="7">
    <location>
        <begin position="331"/>
        <end position="353"/>
    </location>
</feature>
<evidence type="ECO:0000256" key="7">
    <source>
        <dbReference type="SAM" id="Phobius"/>
    </source>
</evidence>
<dbReference type="EMBL" id="MLJW01000037">
    <property type="protein sequence ID" value="OIR07432.1"/>
    <property type="molecule type" value="Genomic_DNA"/>
</dbReference>
<organism evidence="10">
    <name type="scientific">mine drainage metagenome</name>
    <dbReference type="NCBI Taxonomy" id="410659"/>
    <lineage>
        <taxon>unclassified sequences</taxon>
        <taxon>metagenomes</taxon>
        <taxon>ecological metagenomes</taxon>
    </lineage>
</organism>
<dbReference type="PANTHER" id="PTHR30572">
    <property type="entry name" value="MEMBRANE COMPONENT OF TRANSPORTER-RELATED"/>
    <property type="match status" value="1"/>
</dbReference>
<feature type="transmembrane region" description="Helical" evidence="7">
    <location>
        <begin position="289"/>
        <end position="311"/>
    </location>
</feature>
<dbReference type="InterPro" id="IPR050250">
    <property type="entry name" value="Macrolide_Exporter_MacB"/>
</dbReference>
<dbReference type="InterPro" id="IPR003838">
    <property type="entry name" value="ABC3_permease_C"/>
</dbReference>